<organism evidence="3">
    <name type="scientific">Tuwongella immobilis</name>
    <dbReference type="NCBI Taxonomy" id="692036"/>
    <lineage>
        <taxon>Bacteria</taxon>
        <taxon>Pseudomonadati</taxon>
        <taxon>Planctomycetota</taxon>
        <taxon>Planctomycetia</taxon>
        <taxon>Gemmatales</taxon>
        <taxon>Gemmataceae</taxon>
        <taxon>Tuwongella</taxon>
    </lineage>
</organism>
<evidence type="ECO:0000259" key="2">
    <source>
        <dbReference type="PROSITE" id="PS51352"/>
    </source>
</evidence>
<sequence>MTRFAAIVTVLALSIGSAQAGKFNKVLNPGDKAPTFQKLQGTDEKEYSSSDFSKDVVVVVVTCNKCPAAIAYEDRLIEFTKKYSGKVDVVAINVNNSDADKMDKMIERSKEKGFNFPYLYDPTQKIAMALGAARTPEFFVINKAREVVYMGAFDDDMRAENVKKQYVVDAVEAALAGKMPTVKETAARGCGIQFEKSSK</sequence>
<dbReference type="SUPFAM" id="SSF52833">
    <property type="entry name" value="Thioredoxin-like"/>
    <property type="match status" value="1"/>
</dbReference>
<dbReference type="PANTHER" id="PTHR43640:SF1">
    <property type="entry name" value="THIOREDOXIN-DEPENDENT PEROXIREDOXIN"/>
    <property type="match status" value="1"/>
</dbReference>
<dbReference type="InterPro" id="IPR036249">
    <property type="entry name" value="Thioredoxin-like_sf"/>
</dbReference>
<dbReference type="AlphaFoldDB" id="A0A6C2YMF3"/>
<dbReference type="Proteomes" id="UP000464378">
    <property type="component" value="Chromosome"/>
</dbReference>
<gene>
    <name evidence="3" type="ORF">GMBLW1_15610</name>
</gene>
<evidence type="ECO:0000256" key="1">
    <source>
        <dbReference type="SAM" id="SignalP"/>
    </source>
</evidence>
<dbReference type="InterPro" id="IPR013740">
    <property type="entry name" value="Redoxin"/>
</dbReference>
<proteinExistence type="predicted"/>
<dbReference type="KEGG" id="tim:GMBLW1_15610"/>
<dbReference type="PROSITE" id="PS51352">
    <property type="entry name" value="THIOREDOXIN_2"/>
    <property type="match status" value="1"/>
</dbReference>
<feature type="domain" description="Thioredoxin" evidence="2">
    <location>
        <begin position="27"/>
        <end position="176"/>
    </location>
</feature>
<feature type="signal peptide" evidence="1">
    <location>
        <begin position="1"/>
        <end position="20"/>
    </location>
</feature>
<keyword evidence="1" id="KW-0732">Signal</keyword>
<dbReference type="Pfam" id="PF08534">
    <property type="entry name" value="Redoxin"/>
    <property type="match status" value="1"/>
</dbReference>
<name>A0A6C2YMF3_9BACT</name>
<dbReference type="InterPro" id="IPR013766">
    <property type="entry name" value="Thioredoxin_domain"/>
</dbReference>
<protein>
    <recommendedName>
        <fullName evidence="2">Thioredoxin domain-containing protein</fullName>
    </recommendedName>
</protein>
<evidence type="ECO:0000313" key="4">
    <source>
        <dbReference type="Proteomes" id="UP000464378"/>
    </source>
</evidence>
<dbReference type="InterPro" id="IPR047262">
    <property type="entry name" value="PRX-like1"/>
</dbReference>
<keyword evidence="4" id="KW-1185">Reference proteome</keyword>
<dbReference type="PANTHER" id="PTHR43640">
    <property type="entry name" value="OS07G0260300 PROTEIN"/>
    <property type="match status" value="1"/>
</dbReference>
<accession>A0A6C2YMF3</accession>
<dbReference type="EMBL" id="LR586016">
    <property type="protein sequence ID" value="VIP02399.1"/>
    <property type="molecule type" value="Genomic_DNA"/>
</dbReference>
<dbReference type="Gene3D" id="3.40.30.10">
    <property type="entry name" value="Glutaredoxin"/>
    <property type="match status" value="1"/>
</dbReference>
<evidence type="ECO:0000313" key="3">
    <source>
        <dbReference type="EMBL" id="VIP02399.1"/>
    </source>
</evidence>
<dbReference type="EMBL" id="LR593887">
    <property type="protein sequence ID" value="VTS01283.1"/>
    <property type="molecule type" value="Genomic_DNA"/>
</dbReference>
<dbReference type="InParanoid" id="A0A6C2YMF3"/>
<feature type="chain" id="PRO_5033534836" description="Thioredoxin domain-containing protein" evidence="1">
    <location>
        <begin position="21"/>
        <end position="199"/>
    </location>
</feature>
<reference evidence="3" key="1">
    <citation type="submission" date="2019-04" db="EMBL/GenBank/DDBJ databases">
        <authorList>
            <consortium name="Science for Life Laboratories"/>
        </authorList>
    </citation>
    <scope>NUCLEOTIDE SEQUENCE</scope>
    <source>
        <strain evidence="3">MBLW1</strain>
    </source>
</reference>
<dbReference type="CDD" id="cd02969">
    <property type="entry name" value="PRX_like1"/>
    <property type="match status" value="1"/>
</dbReference>
<dbReference type="RefSeq" id="WP_162657579.1">
    <property type="nucleotide sequence ID" value="NZ_LR593887.1"/>
</dbReference>
<dbReference type="GO" id="GO:0016491">
    <property type="term" value="F:oxidoreductase activity"/>
    <property type="evidence" value="ECO:0007669"/>
    <property type="project" value="InterPro"/>
</dbReference>